<evidence type="ECO:0000313" key="2">
    <source>
        <dbReference type="Proteomes" id="UP000596742"/>
    </source>
</evidence>
<dbReference type="Proteomes" id="UP000596742">
    <property type="component" value="Unassembled WGS sequence"/>
</dbReference>
<name>A0A8B6G182_MYTGA</name>
<dbReference type="AlphaFoldDB" id="A0A8B6G182"/>
<gene>
    <name evidence="1" type="ORF">MGAL_10B058629</name>
</gene>
<protein>
    <submittedName>
        <fullName evidence="1">Uncharacterized protein</fullName>
    </submittedName>
</protein>
<dbReference type="OrthoDB" id="6143194at2759"/>
<evidence type="ECO:0000313" key="1">
    <source>
        <dbReference type="EMBL" id="VDI57248.1"/>
    </source>
</evidence>
<dbReference type="EMBL" id="UYJE01007719">
    <property type="protein sequence ID" value="VDI57248.1"/>
    <property type="molecule type" value="Genomic_DNA"/>
</dbReference>
<reference evidence="1" key="1">
    <citation type="submission" date="2018-11" db="EMBL/GenBank/DDBJ databases">
        <authorList>
            <person name="Alioto T."/>
            <person name="Alioto T."/>
        </authorList>
    </citation>
    <scope>NUCLEOTIDE SEQUENCE</scope>
</reference>
<organism evidence="1 2">
    <name type="scientific">Mytilus galloprovincialis</name>
    <name type="common">Mediterranean mussel</name>
    <dbReference type="NCBI Taxonomy" id="29158"/>
    <lineage>
        <taxon>Eukaryota</taxon>
        <taxon>Metazoa</taxon>
        <taxon>Spiralia</taxon>
        <taxon>Lophotrochozoa</taxon>
        <taxon>Mollusca</taxon>
        <taxon>Bivalvia</taxon>
        <taxon>Autobranchia</taxon>
        <taxon>Pteriomorphia</taxon>
        <taxon>Mytilida</taxon>
        <taxon>Mytiloidea</taxon>
        <taxon>Mytilidae</taxon>
        <taxon>Mytilinae</taxon>
        <taxon>Mytilus</taxon>
    </lineage>
</organism>
<sequence>MEEYCVSDTSILREGLIKFRNLMLQVTGTEMETTDSETGEPKITYPGGVDPLDYVTIASVCMGIYKSKFLTEDYDIQVTTLTSDHVEWKRMQPTENGFNVRHDDAWLSSEAYLSGHSHHRFGRRKFVRSPLAHVPSEGYTKRYNHSKISIAWLEWIMDQNKIHIQHALNGGEFKIQGTNYHSDGYCQKTNTVYEFLGCCFHGCRVCYPNNRAETKHPLTKQSMEELYVVTKKRESAIRDLG</sequence>
<comment type="caution">
    <text evidence="1">The sequence shown here is derived from an EMBL/GenBank/DDBJ whole genome shotgun (WGS) entry which is preliminary data.</text>
</comment>
<accession>A0A8B6G182</accession>
<proteinExistence type="predicted"/>
<keyword evidence="2" id="KW-1185">Reference proteome</keyword>